<gene>
    <name evidence="6" type="ORF">KL86DPRO_10231</name>
</gene>
<feature type="transmembrane region" description="Helical" evidence="4">
    <location>
        <begin position="190"/>
        <end position="208"/>
    </location>
</feature>
<keyword evidence="1 4" id="KW-0812">Transmembrane</keyword>
<dbReference type="InterPro" id="IPR011701">
    <property type="entry name" value="MFS"/>
</dbReference>
<organism evidence="6">
    <name type="scientific">uncultured delta proteobacterium</name>
    <dbReference type="NCBI Taxonomy" id="34034"/>
    <lineage>
        <taxon>Bacteria</taxon>
        <taxon>Deltaproteobacteria</taxon>
        <taxon>environmental samples</taxon>
    </lineage>
</organism>
<dbReference type="InterPro" id="IPR020846">
    <property type="entry name" value="MFS_dom"/>
</dbReference>
<dbReference type="PANTHER" id="PTHR43129:SF1">
    <property type="entry name" value="FOSMIDOMYCIN RESISTANCE PROTEIN"/>
    <property type="match status" value="1"/>
</dbReference>
<feature type="transmembrane region" description="Helical" evidence="4">
    <location>
        <begin position="96"/>
        <end position="115"/>
    </location>
</feature>
<feature type="transmembrane region" description="Helical" evidence="4">
    <location>
        <begin position="365"/>
        <end position="387"/>
    </location>
</feature>
<dbReference type="AlphaFoldDB" id="A0A212IXK8"/>
<proteinExistence type="predicted"/>
<feature type="domain" description="Major facilitator superfamily (MFS) profile" evidence="5">
    <location>
        <begin position="34"/>
        <end position="416"/>
    </location>
</feature>
<dbReference type="GO" id="GO:0005886">
    <property type="term" value="C:plasma membrane"/>
    <property type="evidence" value="ECO:0007669"/>
    <property type="project" value="TreeGrafter"/>
</dbReference>
<feature type="transmembrane region" description="Helical" evidence="4">
    <location>
        <begin position="303"/>
        <end position="322"/>
    </location>
</feature>
<accession>A0A212IXK8</accession>
<name>A0A212IXK8_9DELT</name>
<feature type="transmembrane region" description="Helical" evidence="4">
    <location>
        <begin position="121"/>
        <end position="138"/>
    </location>
</feature>
<dbReference type="SUPFAM" id="SSF103473">
    <property type="entry name" value="MFS general substrate transporter"/>
    <property type="match status" value="1"/>
</dbReference>
<dbReference type="Pfam" id="PF07690">
    <property type="entry name" value="MFS_1"/>
    <property type="match status" value="2"/>
</dbReference>
<evidence type="ECO:0000256" key="3">
    <source>
        <dbReference type="ARBA" id="ARBA00023136"/>
    </source>
</evidence>
<evidence type="ECO:0000256" key="2">
    <source>
        <dbReference type="ARBA" id="ARBA00022989"/>
    </source>
</evidence>
<feature type="transmembrane region" description="Helical" evidence="4">
    <location>
        <begin position="62"/>
        <end position="84"/>
    </location>
</feature>
<dbReference type="PANTHER" id="PTHR43129">
    <property type="entry name" value="FOSMIDOMYCIN RESISTANCE PROTEIN"/>
    <property type="match status" value="1"/>
</dbReference>
<keyword evidence="2 4" id="KW-1133">Transmembrane helix</keyword>
<reference evidence="6" key="1">
    <citation type="submission" date="2016-04" db="EMBL/GenBank/DDBJ databases">
        <authorList>
            <person name="Evans L.H."/>
            <person name="Alamgir A."/>
            <person name="Owens N."/>
            <person name="Weber N.D."/>
            <person name="Virtaneva K."/>
            <person name="Barbian K."/>
            <person name="Babar A."/>
            <person name="Rosenke K."/>
        </authorList>
    </citation>
    <scope>NUCLEOTIDE SEQUENCE</scope>
    <source>
        <strain evidence="6">86</strain>
    </source>
</reference>
<evidence type="ECO:0000256" key="4">
    <source>
        <dbReference type="SAM" id="Phobius"/>
    </source>
</evidence>
<dbReference type="GO" id="GO:0022857">
    <property type="term" value="F:transmembrane transporter activity"/>
    <property type="evidence" value="ECO:0007669"/>
    <property type="project" value="InterPro"/>
</dbReference>
<protein>
    <submittedName>
        <fullName evidence="6">Major facilitator superfamily MFS_1</fullName>
    </submittedName>
</protein>
<feature type="transmembrane region" description="Helical" evidence="4">
    <location>
        <begin position="159"/>
        <end position="184"/>
    </location>
</feature>
<feature type="transmembrane region" description="Helical" evidence="4">
    <location>
        <begin position="393"/>
        <end position="412"/>
    </location>
</feature>
<dbReference type="InterPro" id="IPR036259">
    <property type="entry name" value="MFS_trans_sf"/>
</dbReference>
<evidence type="ECO:0000259" key="5">
    <source>
        <dbReference type="PROSITE" id="PS50850"/>
    </source>
</evidence>
<dbReference type="EMBL" id="FLUQ01000001">
    <property type="protein sequence ID" value="SBV91675.1"/>
    <property type="molecule type" value="Genomic_DNA"/>
</dbReference>
<feature type="transmembrane region" description="Helical" evidence="4">
    <location>
        <begin position="34"/>
        <end position="56"/>
    </location>
</feature>
<feature type="transmembrane region" description="Helical" evidence="4">
    <location>
        <begin position="268"/>
        <end position="291"/>
    </location>
</feature>
<dbReference type="Gene3D" id="1.20.1250.20">
    <property type="entry name" value="MFS general substrate transporter like domains"/>
    <property type="match status" value="2"/>
</dbReference>
<evidence type="ECO:0000313" key="6">
    <source>
        <dbReference type="EMBL" id="SBV91675.1"/>
    </source>
</evidence>
<dbReference type="PROSITE" id="PS50850">
    <property type="entry name" value="MFS"/>
    <property type="match status" value="1"/>
</dbReference>
<sequence>MLLWEVRTRPLWFPGAELPAAKERIDVRRPHIPMLAQISVAHLVSHVYIMAIPALLPLLPDALGVTFVELGAAVSLFNVMSATCQIPMGFIVDRFGARRVLVLGIGTGTASFFLLSLFPSYVGLLVAAGVLGASNAVYHPSDYAILSRSMRETIMGKAFSVHSFAGYGGSAATPFLMVSIATLFSISGAFFAAGTLGTIVLAMFFLAGPEKNVPVEPAPPQAPAGAPKGNMAVFTLPVLVLTGLYVLLSLSTASIERFSVSALMEGYGVTLPLANTALTAFLICSAVGVLSGGELADRTRRHGFVAAVAFGVAAVLTVVVALGDLPPLLLVVLFALIGFLTGVIVPSRDMLVRAASPKGGEGKTFGVVSSGFNIGGTIGPLLCGYFLDHGLPSFVFWATVAFMVLTVLVTWAQESRRGCEPERAGSRG</sequence>
<feature type="transmembrane region" description="Helical" evidence="4">
    <location>
        <begin position="229"/>
        <end position="248"/>
    </location>
</feature>
<keyword evidence="3 4" id="KW-0472">Membrane</keyword>
<evidence type="ECO:0000256" key="1">
    <source>
        <dbReference type="ARBA" id="ARBA00022692"/>
    </source>
</evidence>
<feature type="transmembrane region" description="Helical" evidence="4">
    <location>
        <begin position="328"/>
        <end position="345"/>
    </location>
</feature>